<accession>A0A2I1HIQ8</accession>
<reference evidence="1 2" key="1">
    <citation type="submission" date="2015-10" db="EMBL/GenBank/DDBJ databases">
        <title>Genome analyses suggest a sexual origin of heterokaryosis in a supposedly ancient asexual fungus.</title>
        <authorList>
            <person name="Ropars J."/>
            <person name="Sedzielewska K."/>
            <person name="Noel J."/>
            <person name="Charron P."/>
            <person name="Farinelli L."/>
            <person name="Marton T."/>
            <person name="Kruger M."/>
            <person name="Pelin A."/>
            <person name="Brachmann A."/>
            <person name="Corradi N."/>
        </authorList>
    </citation>
    <scope>NUCLEOTIDE SEQUENCE [LARGE SCALE GENOMIC DNA]</scope>
    <source>
        <strain evidence="1 2">A4</strain>
    </source>
</reference>
<evidence type="ECO:0000313" key="1">
    <source>
        <dbReference type="EMBL" id="PKY58746.1"/>
    </source>
</evidence>
<protein>
    <submittedName>
        <fullName evidence="1">Uncharacterized protein</fullName>
    </submittedName>
</protein>
<dbReference type="EMBL" id="LLXI01003159">
    <property type="protein sequence ID" value="PKY58746.1"/>
    <property type="molecule type" value="Genomic_DNA"/>
</dbReference>
<keyword evidence="2" id="KW-1185">Reference proteome</keyword>
<dbReference type="AlphaFoldDB" id="A0A2I1HIQ8"/>
<comment type="caution">
    <text evidence="1">The sequence shown here is derived from an EMBL/GenBank/DDBJ whole genome shotgun (WGS) entry which is preliminary data.</text>
</comment>
<dbReference type="VEuPathDB" id="FungiDB:RhiirA1_444123"/>
<dbReference type="VEuPathDB" id="FungiDB:FUN_014227"/>
<dbReference type="VEuPathDB" id="FungiDB:RhiirFUN_016866"/>
<organism evidence="1 2">
    <name type="scientific">Rhizophagus irregularis</name>
    <dbReference type="NCBI Taxonomy" id="588596"/>
    <lineage>
        <taxon>Eukaryota</taxon>
        <taxon>Fungi</taxon>
        <taxon>Fungi incertae sedis</taxon>
        <taxon>Mucoromycota</taxon>
        <taxon>Glomeromycotina</taxon>
        <taxon>Glomeromycetes</taxon>
        <taxon>Glomerales</taxon>
        <taxon>Glomeraceae</taxon>
        <taxon>Rhizophagus</taxon>
    </lineage>
</organism>
<proteinExistence type="predicted"/>
<evidence type="ECO:0000313" key="2">
    <source>
        <dbReference type="Proteomes" id="UP000234323"/>
    </source>
</evidence>
<gene>
    <name evidence="1" type="ORF">RhiirA4_480911</name>
</gene>
<dbReference type="Proteomes" id="UP000234323">
    <property type="component" value="Unassembled WGS sequence"/>
</dbReference>
<sequence>MSKKASKTSTVTKFRIMRQSQVKITLDLKKPSPSSPASSPPLHLPFPLLKHDCFPNNIFQCQWPPNIPSSIQHNNPLVSFGPSFPPTSYTFNDLINSPIMEFSSLEAYTHKNNPYLKSLKMQRKEDIYVITKGCTSIDQLTCSINYSNDGFRMSFFYNPPDDHQIYHITCEEIKSEKINDIDIKRSDHIFYHSLDDKNFQITCNLISNTLIAQYLNKERFGIELKQVEVQEQECLTFSNTQQNNLEYHLRICLFQNNANVNILD</sequence>
<dbReference type="VEuPathDB" id="FungiDB:RhiirA1_418536"/>
<dbReference type="VEuPathDB" id="FungiDB:RhiirFUN_019055"/>
<dbReference type="VEuPathDB" id="FungiDB:FUN_012383"/>
<name>A0A2I1HIQ8_9GLOM</name>